<proteinExistence type="predicted"/>
<reference evidence="1 2" key="1">
    <citation type="submission" date="2015-06" db="EMBL/GenBank/DDBJ databases">
        <authorList>
            <person name="Hoefler B.C."/>
            <person name="Straight P.D."/>
        </authorList>
    </citation>
    <scope>NUCLEOTIDE SEQUENCE [LARGE SCALE GENOMIC DNA]</scope>
    <source>
        <strain evidence="1 2">NRRL 3427</strain>
    </source>
</reference>
<dbReference type="AlphaFoldDB" id="A0A0L8J9P7"/>
<protein>
    <submittedName>
        <fullName evidence="1">Uncharacterized protein</fullName>
    </submittedName>
</protein>
<evidence type="ECO:0000313" key="1">
    <source>
        <dbReference type="EMBL" id="KOG10408.1"/>
    </source>
</evidence>
<dbReference type="EMBL" id="LGUP01000393">
    <property type="protein sequence ID" value="KOG10408.1"/>
    <property type="molecule type" value="Genomic_DNA"/>
</dbReference>
<organism evidence="1 2">
    <name type="scientific">Streptomyces viridochromogenes</name>
    <dbReference type="NCBI Taxonomy" id="1938"/>
    <lineage>
        <taxon>Bacteria</taxon>
        <taxon>Bacillati</taxon>
        <taxon>Actinomycetota</taxon>
        <taxon>Actinomycetes</taxon>
        <taxon>Kitasatosporales</taxon>
        <taxon>Streptomycetaceae</taxon>
        <taxon>Streptomyces</taxon>
    </lineage>
</organism>
<evidence type="ECO:0000313" key="2">
    <source>
        <dbReference type="Proteomes" id="UP000037023"/>
    </source>
</evidence>
<gene>
    <name evidence="1" type="ORF">ADK34_35550</name>
</gene>
<name>A0A0L8J9P7_STRVR</name>
<sequence>MWCGDARECSLLGLKQLGDLQVAFGDPLLEFTHVGFEPIDLRGPWIDDRAGLFQGLPGGG</sequence>
<accession>A0A0L8J9P7</accession>
<comment type="caution">
    <text evidence="1">The sequence shown here is derived from an EMBL/GenBank/DDBJ whole genome shotgun (WGS) entry which is preliminary data.</text>
</comment>
<dbReference type="Proteomes" id="UP000037023">
    <property type="component" value="Unassembled WGS sequence"/>
</dbReference>